<protein>
    <recommendedName>
        <fullName evidence="4">DUF2795 domain-containing protein</fullName>
    </recommendedName>
</protein>
<comment type="caution">
    <text evidence="2">The sequence shown here is derived from an EMBL/GenBank/DDBJ whole genome shotgun (WGS) entry which is preliminary data.</text>
</comment>
<sequence length="98" mass="10751">MTKATDPDLIRRALMSLDYPADKESVVRHAAGAGAEDPVIRALSALPLGTYDNLDEILRSVPRDPAEGEERSASDRSMQARERTGAGRGRISEHLREH</sequence>
<dbReference type="InterPro" id="IPR021527">
    <property type="entry name" value="DUF2795"/>
</dbReference>
<evidence type="ECO:0000256" key="1">
    <source>
        <dbReference type="SAM" id="MobiDB-lite"/>
    </source>
</evidence>
<accession>A0ABP6NNV1</accession>
<evidence type="ECO:0000313" key="2">
    <source>
        <dbReference type="EMBL" id="GAA3152854.1"/>
    </source>
</evidence>
<evidence type="ECO:0008006" key="4">
    <source>
        <dbReference type="Google" id="ProtNLM"/>
    </source>
</evidence>
<dbReference type="RefSeq" id="WP_344863489.1">
    <property type="nucleotide sequence ID" value="NZ_BAAAUT010000045.1"/>
</dbReference>
<proteinExistence type="predicted"/>
<reference evidence="3" key="1">
    <citation type="journal article" date="2019" name="Int. J. Syst. Evol. Microbiol.">
        <title>The Global Catalogue of Microorganisms (GCM) 10K type strain sequencing project: providing services to taxonomists for standard genome sequencing and annotation.</title>
        <authorList>
            <consortium name="The Broad Institute Genomics Platform"/>
            <consortium name="The Broad Institute Genome Sequencing Center for Infectious Disease"/>
            <person name="Wu L."/>
            <person name="Ma J."/>
        </authorList>
    </citation>
    <scope>NUCLEOTIDE SEQUENCE [LARGE SCALE GENOMIC DNA]</scope>
    <source>
        <strain evidence="3">JCM 9373</strain>
    </source>
</reference>
<dbReference type="Pfam" id="PF11387">
    <property type="entry name" value="DUF2795"/>
    <property type="match status" value="1"/>
</dbReference>
<name>A0ABP6NNV1_9ACTN</name>
<feature type="region of interest" description="Disordered" evidence="1">
    <location>
        <begin position="60"/>
        <end position="98"/>
    </location>
</feature>
<organism evidence="2 3">
    <name type="scientific">Planomonospora alba</name>
    <dbReference type="NCBI Taxonomy" id="161354"/>
    <lineage>
        <taxon>Bacteria</taxon>
        <taxon>Bacillati</taxon>
        <taxon>Actinomycetota</taxon>
        <taxon>Actinomycetes</taxon>
        <taxon>Streptosporangiales</taxon>
        <taxon>Streptosporangiaceae</taxon>
        <taxon>Planomonospora</taxon>
    </lineage>
</organism>
<gene>
    <name evidence="2" type="ORF">GCM10010466_49780</name>
</gene>
<dbReference type="Proteomes" id="UP001500320">
    <property type="component" value="Unassembled WGS sequence"/>
</dbReference>
<dbReference type="EMBL" id="BAAAUT010000045">
    <property type="protein sequence ID" value="GAA3152854.1"/>
    <property type="molecule type" value="Genomic_DNA"/>
</dbReference>
<evidence type="ECO:0000313" key="3">
    <source>
        <dbReference type="Proteomes" id="UP001500320"/>
    </source>
</evidence>
<keyword evidence="3" id="KW-1185">Reference proteome</keyword>